<evidence type="ECO:0000313" key="1">
    <source>
        <dbReference type="EMBL" id="MBX7456794.1"/>
    </source>
</evidence>
<dbReference type="EMBL" id="JAIGNK010000001">
    <property type="protein sequence ID" value="MBX7456794.1"/>
    <property type="molecule type" value="Genomic_DNA"/>
</dbReference>
<comment type="caution">
    <text evidence="1">The sequence shown here is derived from an EMBL/GenBank/DDBJ whole genome shotgun (WGS) entry which is preliminary data.</text>
</comment>
<name>A0ABS7IVA2_9SPHN</name>
<accession>A0ABS7IVA2</accession>
<gene>
    <name evidence="1" type="ORF">K3152_00895</name>
</gene>
<evidence type="ECO:0000313" key="2">
    <source>
        <dbReference type="Proteomes" id="UP000783253"/>
    </source>
</evidence>
<protein>
    <submittedName>
        <fullName evidence="1">Uncharacterized protein</fullName>
    </submittedName>
</protein>
<dbReference type="Proteomes" id="UP000783253">
    <property type="component" value="Unassembled WGS sequence"/>
</dbReference>
<keyword evidence="2" id="KW-1185">Reference proteome</keyword>
<dbReference type="RefSeq" id="WP_221572228.1">
    <property type="nucleotide sequence ID" value="NZ_JAIGNK010000001.1"/>
</dbReference>
<reference evidence="1 2" key="1">
    <citation type="submission" date="2021-08" db="EMBL/GenBank/DDBJ databases">
        <title>Comparative Genomics Analysis of the Genus Qipengyuania Reveals Extensive Genetic Diversity and Metabolic Versatility, Including the Description of Fifteen Novel Species.</title>
        <authorList>
            <person name="Liu Y."/>
        </authorList>
    </citation>
    <scope>NUCLEOTIDE SEQUENCE [LARGE SCALE GENOMIC DNA]</scope>
    <source>
        <strain evidence="1 2">1NDH17</strain>
    </source>
</reference>
<organism evidence="1 2">
    <name type="scientific">Qipengyuania polymorpha</name>
    <dbReference type="NCBI Taxonomy" id="2867234"/>
    <lineage>
        <taxon>Bacteria</taxon>
        <taxon>Pseudomonadati</taxon>
        <taxon>Pseudomonadota</taxon>
        <taxon>Alphaproteobacteria</taxon>
        <taxon>Sphingomonadales</taxon>
        <taxon>Erythrobacteraceae</taxon>
        <taxon>Qipengyuania</taxon>
    </lineage>
</organism>
<proteinExistence type="predicted"/>
<sequence>MDLPKIDLASLPGLDIATGLFGSLSAEGGPTVDDRIVVIMVYLYEIAPTETLF</sequence>